<feature type="domain" description="Fumarylacetoacetase-like C-terminal" evidence="3">
    <location>
        <begin position="16"/>
        <end position="216"/>
    </location>
</feature>
<organism evidence="4">
    <name type="scientific">Caldithrix abyssi</name>
    <dbReference type="NCBI Taxonomy" id="187145"/>
    <lineage>
        <taxon>Bacteria</taxon>
        <taxon>Pseudomonadati</taxon>
        <taxon>Calditrichota</taxon>
        <taxon>Calditrichia</taxon>
        <taxon>Calditrichales</taxon>
        <taxon>Calditrichaceae</taxon>
        <taxon>Caldithrix</taxon>
    </lineage>
</organism>
<dbReference type="Proteomes" id="UP000885779">
    <property type="component" value="Unassembled WGS sequence"/>
</dbReference>
<protein>
    <submittedName>
        <fullName evidence="4">Fumarylacetoacetate hydrolase family protein</fullName>
    </submittedName>
</protein>
<comment type="caution">
    <text evidence="4">The sequence shown here is derived from an EMBL/GenBank/DDBJ whole genome shotgun (WGS) entry which is preliminary data.</text>
</comment>
<keyword evidence="2" id="KW-0479">Metal-binding</keyword>
<proteinExistence type="inferred from homology"/>
<evidence type="ECO:0000256" key="1">
    <source>
        <dbReference type="ARBA" id="ARBA00010211"/>
    </source>
</evidence>
<evidence type="ECO:0000313" key="4">
    <source>
        <dbReference type="EMBL" id="HGY54305.1"/>
    </source>
</evidence>
<gene>
    <name evidence="4" type="ORF">ENK44_01260</name>
</gene>
<comment type="similarity">
    <text evidence="1">Belongs to the FAH family.</text>
</comment>
<dbReference type="GO" id="GO:0018773">
    <property type="term" value="F:acetylpyruvate hydrolase activity"/>
    <property type="evidence" value="ECO:0007669"/>
    <property type="project" value="TreeGrafter"/>
</dbReference>
<accession>A0A7V4WTM6</accession>
<evidence type="ECO:0000256" key="2">
    <source>
        <dbReference type="ARBA" id="ARBA00022723"/>
    </source>
</evidence>
<dbReference type="Pfam" id="PF01557">
    <property type="entry name" value="FAA_hydrolase"/>
    <property type="match status" value="1"/>
</dbReference>
<dbReference type="InterPro" id="IPR011234">
    <property type="entry name" value="Fumarylacetoacetase-like_C"/>
</dbReference>
<name>A0A7V4WTM6_CALAY</name>
<dbReference type="GO" id="GO:0046872">
    <property type="term" value="F:metal ion binding"/>
    <property type="evidence" value="ECO:0007669"/>
    <property type="project" value="UniProtKB-KW"/>
</dbReference>
<dbReference type="InterPro" id="IPR036663">
    <property type="entry name" value="Fumarylacetoacetase_C_sf"/>
</dbReference>
<dbReference type="SUPFAM" id="SSF56529">
    <property type="entry name" value="FAH"/>
    <property type="match status" value="1"/>
</dbReference>
<dbReference type="GO" id="GO:0016853">
    <property type="term" value="F:isomerase activity"/>
    <property type="evidence" value="ECO:0007669"/>
    <property type="project" value="UniProtKB-ARBA"/>
</dbReference>
<evidence type="ECO:0000259" key="3">
    <source>
        <dbReference type="Pfam" id="PF01557"/>
    </source>
</evidence>
<dbReference type="PANTHER" id="PTHR11820:SF7">
    <property type="entry name" value="ACYLPYRUVASE FAHD1, MITOCHONDRIAL"/>
    <property type="match status" value="1"/>
</dbReference>
<sequence length="220" mass="24453">MKHIRFTDGKTYEPSKIIGIGRNYVAHINEMNSERTEEPVIFLKPNSALHDIYKPIPIPQNMGSVHHEIELAVCIGRDGKHIPRADAMDYVEGYGLALDLTLRDVQSAAKQKGLPWALAKGFDRSCPVSEFVYKEQAEQVNNLNLRLMVNGAVRQEGNTKQMLFGIDEIIAYVSRFISLLPRDIILTGTPAGVGPLQNGDTIEASIDNIAQVKTSVIRDK</sequence>
<dbReference type="AlphaFoldDB" id="A0A7V4WTM6"/>
<reference evidence="4" key="1">
    <citation type="journal article" date="2020" name="mSystems">
        <title>Genome- and Community-Level Interaction Insights into Carbon Utilization and Element Cycling Functions of Hydrothermarchaeota in Hydrothermal Sediment.</title>
        <authorList>
            <person name="Zhou Z."/>
            <person name="Liu Y."/>
            <person name="Xu W."/>
            <person name="Pan J."/>
            <person name="Luo Z.H."/>
            <person name="Li M."/>
        </authorList>
    </citation>
    <scope>NUCLEOTIDE SEQUENCE [LARGE SCALE GENOMIC DNA]</scope>
    <source>
        <strain evidence="4">HyVt-577</strain>
    </source>
</reference>
<dbReference type="EMBL" id="DRQG01000015">
    <property type="protein sequence ID" value="HGY54305.1"/>
    <property type="molecule type" value="Genomic_DNA"/>
</dbReference>
<dbReference type="FunFam" id="3.90.850.10:FF:000002">
    <property type="entry name" value="2-hydroxyhepta-2,4-diene-1,7-dioate isomerase"/>
    <property type="match status" value="1"/>
</dbReference>
<dbReference type="NCBIfam" id="NF007967">
    <property type="entry name" value="PRK10691.1"/>
    <property type="match status" value="1"/>
</dbReference>
<dbReference type="PANTHER" id="PTHR11820">
    <property type="entry name" value="ACYLPYRUVASE"/>
    <property type="match status" value="1"/>
</dbReference>
<dbReference type="Gene3D" id="3.90.850.10">
    <property type="entry name" value="Fumarylacetoacetase-like, C-terminal domain"/>
    <property type="match status" value="1"/>
</dbReference>
<keyword evidence="4" id="KW-0378">Hydrolase</keyword>
<dbReference type="GO" id="GO:0019752">
    <property type="term" value="P:carboxylic acid metabolic process"/>
    <property type="evidence" value="ECO:0007669"/>
    <property type="project" value="UniProtKB-ARBA"/>
</dbReference>